<keyword evidence="2" id="KW-0695">RNA-directed DNA polymerase</keyword>
<evidence type="ECO:0000313" key="2">
    <source>
        <dbReference type="EMBL" id="KAA3465151.1"/>
    </source>
</evidence>
<reference evidence="3" key="1">
    <citation type="journal article" date="2019" name="Plant Biotechnol. J.">
        <title>Genome sequencing of the Australian wild diploid species Gossypium australe highlights disease resistance and delayed gland morphogenesis.</title>
        <authorList>
            <person name="Cai Y."/>
            <person name="Cai X."/>
            <person name="Wang Q."/>
            <person name="Wang P."/>
            <person name="Zhang Y."/>
            <person name="Cai C."/>
            <person name="Xu Y."/>
            <person name="Wang K."/>
            <person name="Zhou Z."/>
            <person name="Wang C."/>
            <person name="Geng S."/>
            <person name="Li B."/>
            <person name="Dong Q."/>
            <person name="Hou Y."/>
            <person name="Wang H."/>
            <person name="Ai P."/>
            <person name="Liu Z."/>
            <person name="Yi F."/>
            <person name="Sun M."/>
            <person name="An G."/>
            <person name="Cheng J."/>
            <person name="Zhang Y."/>
            <person name="Shi Q."/>
            <person name="Xie Y."/>
            <person name="Shi X."/>
            <person name="Chang Y."/>
            <person name="Huang F."/>
            <person name="Chen Y."/>
            <person name="Hong S."/>
            <person name="Mi L."/>
            <person name="Sun Q."/>
            <person name="Zhang L."/>
            <person name="Zhou B."/>
            <person name="Peng R."/>
            <person name="Zhang X."/>
            <person name="Liu F."/>
        </authorList>
    </citation>
    <scope>NUCLEOTIDE SEQUENCE [LARGE SCALE GENOMIC DNA]</scope>
    <source>
        <strain evidence="3">cv. PA1801</strain>
    </source>
</reference>
<dbReference type="GO" id="GO:0003964">
    <property type="term" value="F:RNA-directed DNA polymerase activity"/>
    <property type="evidence" value="ECO:0007669"/>
    <property type="project" value="UniProtKB-KW"/>
</dbReference>
<dbReference type="PANTHER" id="PTHR47074:SF61">
    <property type="entry name" value="RNASE H TYPE-1 DOMAIN-CONTAINING PROTEIN"/>
    <property type="match status" value="1"/>
</dbReference>
<accession>A0A5B6V7Z9</accession>
<dbReference type="Proteomes" id="UP000325315">
    <property type="component" value="Unassembled WGS sequence"/>
</dbReference>
<dbReference type="InterPro" id="IPR026960">
    <property type="entry name" value="RVT-Znf"/>
</dbReference>
<dbReference type="EMBL" id="SMMG02000007">
    <property type="protein sequence ID" value="KAA3465151.1"/>
    <property type="molecule type" value="Genomic_DNA"/>
</dbReference>
<evidence type="ECO:0000313" key="3">
    <source>
        <dbReference type="Proteomes" id="UP000325315"/>
    </source>
</evidence>
<protein>
    <submittedName>
        <fullName evidence="2">Reverse transcriptase</fullName>
    </submittedName>
</protein>
<evidence type="ECO:0000259" key="1">
    <source>
        <dbReference type="Pfam" id="PF13966"/>
    </source>
</evidence>
<dbReference type="InterPro" id="IPR052929">
    <property type="entry name" value="RNase_H-like_EbsB-rel"/>
</dbReference>
<dbReference type="PANTHER" id="PTHR47074">
    <property type="entry name" value="BNAC02G40300D PROTEIN"/>
    <property type="match status" value="1"/>
</dbReference>
<dbReference type="OrthoDB" id="990159at2759"/>
<keyword evidence="2" id="KW-0548">Nucleotidyltransferase</keyword>
<keyword evidence="2" id="KW-0808">Transferase</keyword>
<organism evidence="2 3">
    <name type="scientific">Gossypium australe</name>
    <dbReference type="NCBI Taxonomy" id="47621"/>
    <lineage>
        <taxon>Eukaryota</taxon>
        <taxon>Viridiplantae</taxon>
        <taxon>Streptophyta</taxon>
        <taxon>Embryophyta</taxon>
        <taxon>Tracheophyta</taxon>
        <taxon>Spermatophyta</taxon>
        <taxon>Magnoliopsida</taxon>
        <taxon>eudicotyledons</taxon>
        <taxon>Gunneridae</taxon>
        <taxon>Pentapetalae</taxon>
        <taxon>rosids</taxon>
        <taxon>malvids</taxon>
        <taxon>Malvales</taxon>
        <taxon>Malvaceae</taxon>
        <taxon>Malvoideae</taxon>
        <taxon>Gossypium</taxon>
    </lineage>
</organism>
<comment type="caution">
    <text evidence="2">The sequence shown here is derived from an EMBL/GenBank/DDBJ whole genome shotgun (WGS) entry which is preliminary data.</text>
</comment>
<sequence length="256" mass="29225">MWKASWNYIPTRVNLSLKKLTSDVSCPRCGLGSESLLHLFRDCPTSVIMWSNLTEIQLIQDPNADFKQWLTLSVALLSLDSCRLFCVALWAIWGDRNARIHEKISRTGKEIADFVRNYVKEIDEAKPKVVKSSKNVKRWKHPPYQTVKINFDGAFDIKEHLSALRVVVRDNEGSVIASKSRLHEKVASAIAAEALACREASVFKTIRFEFISRSENTLAHTIATESLKNKKEFYLDWGVPIYAEARARNDSLREPD</sequence>
<keyword evidence="3" id="KW-1185">Reference proteome</keyword>
<feature type="domain" description="Reverse transcriptase zinc-binding" evidence="1">
    <location>
        <begin position="1"/>
        <end position="50"/>
    </location>
</feature>
<name>A0A5B6V7Z9_9ROSI</name>
<gene>
    <name evidence="2" type="ORF">EPI10_000352</name>
</gene>
<dbReference type="AlphaFoldDB" id="A0A5B6V7Z9"/>
<dbReference type="Pfam" id="PF13966">
    <property type="entry name" value="zf-RVT"/>
    <property type="match status" value="1"/>
</dbReference>
<proteinExistence type="predicted"/>